<dbReference type="SMART" id="SM00369">
    <property type="entry name" value="LRR_TYP"/>
    <property type="match status" value="3"/>
</dbReference>
<keyword evidence="4" id="KW-0547">Nucleotide-binding</keyword>
<dbReference type="InterPro" id="IPR003591">
    <property type="entry name" value="Leu-rich_rpt_typical-subtyp"/>
</dbReference>
<dbReference type="SUPFAM" id="SSF52047">
    <property type="entry name" value="RNI-like"/>
    <property type="match status" value="1"/>
</dbReference>
<dbReference type="OrthoDB" id="3027644at2759"/>
<keyword evidence="12" id="KW-1185">Reference proteome</keyword>
<organism evidence="11 12">
    <name type="scientific">Musa troglodytarum</name>
    <name type="common">fe'i banana</name>
    <dbReference type="NCBI Taxonomy" id="320322"/>
    <lineage>
        <taxon>Eukaryota</taxon>
        <taxon>Viridiplantae</taxon>
        <taxon>Streptophyta</taxon>
        <taxon>Embryophyta</taxon>
        <taxon>Tracheophyta</taxon>
        <taxon>Spermatophyta</taxon>
        <taxon>Magnoliopsida</taxon>
        <taxon>Liliopsida</taxon>
        <taxon>Zingiberales</taxon>
        <taxon>Musaceae</taxon>
        <taxon>Musa</taxon>
    </lineage>
</organism>
<dbReference type="InterPro" id="IPR027417">
    <property type="entry name" value="P-loop_NTPase"/>
</dbReference>
<dbReference type="Gene3D" id="3.40.50.300">
    <property type="entry name" value="P-loop containing nucleotide triphosphate hydrolases"/>
    <property type="match status" value="1"/>
</dbReference>
<gene>
    <name evidence="11" type="ORF">MUK42_07856</name>
</gene>
<dbReference type="GO" id="GO:0009626">
    <property type="term" value="P:plant-type hypersensitive response"/>
    <property type="evidence" value="ECO:0007669"/>
    <property type="project" value="UniProtKB-ARBA"/>
</dbReference>
<dbReference type="AlphaFoldDB" id="A0A9E7H8G5"/>
<dbReference type="Pfam" id="PF18052">
    <property type="entry name" value="Rx_N"/>
    <property type="match status" value="1"/>
</dbReference>
<evidence type="ECO:0000256" key="3">
    <source>
        <dbReference type="ARBA" id="ARBA00022737"/>
    </source>
</evidence>
<proteinExistence type="inferred from homology"/>
<protein>
    <submittedName>
        <fullName evidence="11">Disease resistance protein</fullName>
    </submittedName>
</protein>
<accession>A0A9E7H8G5</accession>
<dbReference type="FunFam" id="1.10.10.10:FF:000322">
    <property type="entry name" value="Probable disease resistance protein At1g63360"/>
    <property type="match status" value="1"/>
</dbReference>
<evidence type="ECO:0000259" key="8">
    <source>
        <dbReference type="Pfam" id="PF18052"/>
    </source>
</evidence>
<dbReference type="Proteomes" id="UP001055439">
    <property type="component" value="Chromosome 8"/>
</dbReference>
<evidence type="ECO:0000313" key="11">
    <source>
        <dbReference type="EMBL" id="URE29684.1"/>
    </source>
</evidence>
<feature type="domain" description="Disease resistance R13L4/SHOC-2-like LRR" evidence="10">
    <location>
        <begin position="510"/>
        <end position="804"/>
    </location>
</feature>
<reference evidence="11" key="1">
    <citation type="submission" date="2022-05" db="EMBL/GenBank/DDBJ databases">
        <title>The Musa troglodytarum L. genome provides insights into the mechanism of non-climacteric behaviour and enrichment of carotenoids.</title>
        <authorList>
            <person name="Wang J."/>
        </authorList>
    </citation>
    <scope>NUCLEOTIDE SEQUENCE</scope>
    <source>
        <tissue evidence="11">Leaf</tissue>
    </source>
</reference>
<feature type="domain" description="NB-ARC" evidence="7">
    <location>
        <begin position="154"/>
        <end position="307"/>
    </location>
</feature>
<dbReference type="InterPro" id="IPR042197">
    <property type="entry name" value="Apaf_helical"/>
</dbReference>
<dbReference type="EMBL" id="CP097510">
    <property type="protein sequence ID" value="URE29684.1"/>
    <property type="molecule type" value="Genomic_DNA"/>
</dbReference>
<dbReference type="InterPro" id="IPR038005">
    <property type="entry name" value="RX-like_CC"/>
</dbReference>
<evidence type="ECO:0000259" key="7">
    <source>
        <dbReference type="Pfam" id="PF00931"/>
    </source>
</evidence>
<evidence type="ECO:0000256" key="2">
    <source>
        <dbReference type="ARBA" id="ARBA00022614"/>
    </source>
</evidence>
<dbReference type="PANTHER" id="PTHR36766">
    <property type="entry name" value="PLANT BROAD-SPECTRUM MILDEW RESISTANCE PROTEIN RPW8"/>
    <property type="match status" value="1"/>
</dbReference>
<evidence type="ECO:0000256" key="4">
    <source>
        <dbReference type="ARBA" id="ARBA00022741"/>
    </source>
</evidence>
<evidence type="ECO:0000259" key="10">
    <source>
        <dbReference type="Pfam" id="PF23598"/>
    </source>
</evidence>
<dbReference type="SUPFAM" id="SSF52540">
    <property type="entry name" value="P-loop containing nucleoside triphosphate hydrolases"/>
    <property type="match status" value="1"/>
</dbReference>
<evidence type="ECO:0000256" key="1">
    <source>
        <dbReference type="ARBA" id="ARBA00008894"/>
    </source>
</evidence>
<dbReference type="GO" id="GO:0042742">
    <property type="term" value="P:defense response to bacterium"/>
    <property type="evidence" value="ECO:0007669"/>
    <property type="project" value="UniProtKB-ARBA"/>
</dbReference>
<sequence>MKRIEGFLCTAEQRRHVDQDMDTWVRELKDVMYDADDIIDLCIIEGGSLLKSRASTTFAVCYPSSSRSCSYFGSIKHRYQISGRIKRLNDRLKEITEDRSIIPDVEITEKDIRIHPVRSRETSSIEVKADIIGTQIIGAAQNLINSIVGISETSKCVVFGIVGMGGIGKTTLARRVFNDERIVQNYPIRVWLCVTKNYSETDLLKEMIRSVGGSVEGAESRAELEPKLASLLSRNLFLVLDDVWSPKVWEDLLKNPLMLGATSNCRIVVTTRKENVARDMGDNIHHVEKMDEECGWELLWKTVWDNRETGDISRFKEIGSKMVQKCDGLPLAIKVLAGVLRSKRSTMEWERVLRSDLWRMKMLDEKVPGVLYLSYEDLPSHLKQCFLHCSLFPDKDDMYRRDLTRLWVAEGFTEENGELSMEEIAEDYYEDLIWRNLLQVDPTFVDGSRCTMHDLLRSLAESLIQGEGVYASDLLSVNPTNPLNKLRRLSTSNIGERVELPSRIIKEKCLRSLLIFDSPRARIIGDDLFKNLRNLRVLLLNDTSIESLPKSIGELSHLRHLDLDRTKIREIPESVGGLRNLQTLSVSGCKSMTELPKTITKLYNLQCLRLQDTPLTSLPKGMGSLTNLSELDMFIVSDDGELKELQPLAKLRSLSIYRLDRATTTGESVLANKSFLRQLHLFCMSPDRAQRTVEQSKRARSICRGLCPPPSLQYLSIKFFPGICFPRWMIVPSLDTAFPWLSYLSIHDLPSCSELPPLGLLPELKFLSINGANAIITIGAEFLSDRRSLQGFRAFPKLEVMQFFNMPNWTKWSTSVTSVQKKATLYHNQMLPYGFATISRPLPYSRPDPRQRRSELDLIGSQDIHFTNSDLSHHQNPVRLLTSESAADDSRRSSHLKLLPNLKELWLVDCPKLGALPGGLCPTNLKLLYKERTHSFVEIKNLDFLTDNLTLKHNHSLRPECLPPWLSDLVEQQQSFRKLELQCSLPLLKRCLKGEVNWEIIRQIPEVRIRAIDANEFIWYNKDPYMYDTNVGLLGSLVLGPSDKHRLSASRLVVVCVRCVILSLFDRSEVSLIGVHFPYHLGLKQFGSLEAMRIIDQEGRLVLEEMEEQVVTSRVGPPPLVDSITMMTRSKVASDRLRQSHSQRLESQLVMGRSMV</sequence>
<dbReference type="GO" id="GO:0005524">
    <property type="term" value="F:ATP binding"/>
    <property type="evidence" value="ECO:0007669"/>
    <property type="project" value="UniProtKB-KW"/>
</dbReference>
<dbReference type="Pfam" id="PF23598">
    <property type="entry name" value="LRR_14"/>
    <property type="match status" value="1"/>
</dbReference>
<dbReference type="Pfam" id="PF23559">
    <property type="entry name" value="WHD_DRP"/>
    <property type="match status" value="1"/>
</dbReference>
<dbReference type="Gene3D" id="1.10.10.10">
    <property type="entry name" value="Winged helix-like DNA-binding domain superfamily/Winged helix DNA-binding domain"/>
    <property type="match status" value="1"/>
</dbReference>
<dbReference type="GO" id="GO:0043531">
    <property type="term" value="F:ADP binding"/>
    <property type="evidence" value="ECO:0007669"/>
    <property type="project" value="InterPro"/>
</dbReference>
<keyword evidence="5" id="KW-0611">Plant defense</keyword>
<dbReference type="GO" id="GO:0002758">
    <property type="term" value="P:innate immune response-activating signaling pathway"/>
    <property type="evidence" value="ECO:0007669"/>
    <property type="project" value="UniProtKB-ARBA"/>
</dbReference>
<keyword evidence="6" id="KW-0067">ATP-binding</keyword>
<dbReference type="Gene3D" id="3.80.10.10">
    <property type="entry name" value="Ribonuclease Inhibitor"/>
    <property type="match status" value="1"/>
</dbReference>
<evidence type="ECO:0000313" key="12">
    <source>
        <dbReference type="Proteomes" id="UP001055439"/>
    </source>
</evidence>
<keyword evidence="3" id="KW-0677">Repeat</keyword>
<dbReference type="InterPro" id="IPR036388">
    <property type="entry name" value="WH-like_DNA-bd_sf"/>
</dbReference>
<evidence type="ECO:0000259" key="9">
    <source>
        <dbReference type="Pfam" id="PF23559"/>
    </source>
</evidence>
<dbReference type="InterPro" id="IPR041118">
    <property type="entry name" value="Rx_N"/>
</dbReference>
<dbReference type="InterPro" id="IPR002182">
    <property type="entry name" value="NB-ARC"/>
</dbReference>
<name>A0A9E7H8G5_9LILI</name>
<dbReference type="InterPro" id="IPR055414">
    <property type="entry name" value="LRR_R13L4/SHOC2-like"/>
</dbReference>
<evidence type="ECO:0000256" key="6">
    <source>
        <dbReference type="ARBA" id="ARBA00022840"/>
    </source>
</evidence>
<dbReference type="Pfam" id="PF00931">
    <property type="entry name" value="NB-ARC"/>
    <property type="match status" value="1"/>
</dbReference>
<dbReference type="PANTHER" id="PTHR36766:SF70">
    <property type="entry name" value="DISEASE RESISTANCE PROTEIN RGA4"/>
    <property type="match status" value="1"/>
</dbReference>
<comment type="similarity">
    <text evidence="1">Belongs to the disease resistance NB-LRR family.</text>
</comment>
<feature type="domain" description="Disease resistance protein winged helix" evidence="9">
    <location>
        <begin position="391"/>
        <end position="460"/>
    </location>
</feature>
<evidence type="ECO:0000256" key="5">
    <source>
        <dbReference type="ARBA" id="ARBA00022821"/>
    </source>
</evidence>
<dbReference type="Gene3D" id="1.10.8.430">
    <property type="entry name" value="Helical domain of apoptotic protease-activating factors"/>
    <property type="match status" value="1"/>
</dbReference>
<dbReference type="Gene3D" id="1.20.5.4130">
    <property type="match status" value="1"/>
</dbReference>
<keyword evidence="2" id="KW-0433">Leucine-rich repeat</keyword>
<dbReference type="CDD" id="cd14798">
    <property type="entry name" value="RX-CC_like"/>
    <property type="match status" value="1"/>
</dbReference>
<feature type="domain" description="Disease resistance N-terminal" evidence="8">
    <location>
        <begin position="1"/>
        <end position="48"/>
    </location>
</feature>
<dbReference type="PRINTS" id="PR00364">
    <property type="entry name" value="DISEASERSIST"/>
</dbReference>
<dbReference type="InterPro" id="IPR032675">
    <property type="entry name" value="LRR_dom_sf"/>
</dbReference>
<dbReference type="InterPro" id="IPR058922">
    <property type="entry name" value="WHD_DRP"/>
</dbReference>